<evidence type="ECO:0008006" key="3">
    <source>
        <dbReference type="Google" id="ProtNLM"/>
    </source>
</evidence>
<accession>A0ABR0NG28</accession>
<evidence type="ECO:0000313" key="2">
    <source>
        <dbReference type="Proteomes" id="UP001358586"/>
    </source>
</evidence>
<keyword evidence="2" id="KW-1185">Reference proteome</keyword>
<evidence type="ECO:0000313" key="1">
    <source>
        <dbReference type="EMBL" id="KAK5793219.1"/>
    </source>
</evidence>
<dbReference type="Proteomes" id="UP001358586">
    <property type="component" value="Chromosome 10"/>
</dbReference>
<organism evidence="1 2">
    <name type="scientific">Gossypium arboreum</name>
    <name type="common">Tree cotton</name>
    <name type="synonym">Gossypium nanking</name>
    <dbReference type="NCBI Taxonomy" id="29729"/>
    <lineage>
        <taxon>Eukaryota</taxon>
        <taxon>Viridiplantae</taxon>
        <taxon>Streptophyta</taxon>
        <taxon>Embryophyta</taxon>
        <taxon>Tracheophyta</taxon>
        <taxon>Spermatophyta</taxon>
        <taxon>Magnoliopsida</taxon>
        <taxon>eudicotyledons</taxon>
        <taxon>Gunneridae</taxon>
        <taxon>Pentapetalae</taxon>
        <taxon>rosids</taxon>
        <taxon>malvids</taxon>
        <taxon>Malvales</taxon>
        <taxon>Malvaceae</taxon>
        <taxon>Malvoideae</taxon>
        <taxon>Gossypium</taxon>
    </lineage>
</organism>
<dbReference type="EMBL" id="JARKNE010000010">
    <property type="protein sequence ID" value="KAK5793219.1"/>
    <property type="molecule type" value="Genomic_DNA"/>
</dbReference>
<comment type="caution">
    <text evidence="1">The sequence shown here is derived from an EMBL/GenBank/DDBJ whole genome shotgun (WGS) entry which is preliminary data.</text>
</comment>
<reference evidence="1 2" key="1">
    <citation type="submission" date="2023-03" db="EMBL/GenBank/DDBJ databases">
        <title>WGS of Gossypium arboreum.</title>
        <authorList>
            <person name="Yu D."/>
        </authorList>
    </citation>
    <scope>NUCLEOTIDE SEQUENCE [LARGE SCALE GENOMIC DNA]</scope>
    <source>
        <tissue evidence="1">Leaf</tissue>
    </source>
</reference>
<sequence>MQRWRINRVHCLISDDGTLVRAEERLCVVPFTYDDIHEALQAMASTKTSSPDGLPVLFYQKYWHIIEAMMLRMGFATPWINLIMHCVNSVSYSVLLNGDMGPSFVPAKGL</sequence>
<name>A0ABR0NG28_GOSAR</name>
<protein>
    <recommendedName>
        <fullName evidence="3">Reverse transcriptase</fullName>
    </recommendedName>
</protein>
<proteinExistence type="predicted"/>
<gene>
    <name evidence="1" type="ORF">PVK06_034357</name>
</gene>